<dbReference type="PANTHER" id="PTHR43520:SF8">
    <property type="entry name" value="P-TYPE CU(+) TRANSPORTER"/>
    <property type="match status" value="1"/>
</dbReference>
<name>A0A812LUR7_9DINO</name>
<evidence type="ECO:0000256" key="2">
    <source>
        <dbReference type="ARBA" id="ARBA00022967"/>
    </source>
</evidence>
<dbReference type="Gene3D" id="2.70.150.10">
    <property type="entry name" value="Calcium-transporting ATPase, cytoplasmic transduction domain A"/>
    <property type="match status" value="1"/>
</dbReference>
<evidence type="ECO:0000259" key="3">
    <source>
        <dbReference type="Pfam" id="PF00122"/>
    </source>
</evidence>
<dbReference type="Proteomes" id="UP000604046">
    <property type="component" value="Unassembled WGS sequence"/>
</dbReference>
<organism evidence="4 5">
    <name type="scientific">Symbiodinium natans</name>
    <dbReference type="NCBI Taxonomy" id="878477"/>
    <lineage>
        <taxon>Eukaryota</taxon>
        <taxon>Sar</taxon>
        <taxon>Alveolata</taxon>
        <taxon>Dinophyceae</taxon>
        <taxon>Suessiales</taxon>
        <taxon>Symbiodiniaceae</taxon>
        <taxon>Symbiodinium</taxon>
    </lineage>
</organism>
<comment type="caution">
    <text evidence="4">The sequence shown here is derived from an EMBL/GenBank/DDBJ whole genome shotgun (WGS) entry which is preliminary data.</text>
</comment>
<evidence type="ECO:0000313" key="5">
    <source>
        <dbReference type="Proteomes" id="UP000604046"/>
    </source>
</evidence>
<dbReference type="OrthoDB" id="421110at2759"/>
<keyword evidence="1" id="KW-0479">Metal-binding</keyword>
<keyword evidence="5" id="KW-1185">Reference proteome</keyword>
<accession>A0A812LUR7</accession>
<dbReference type="PANTHER" id="PTHR43520">
    <property type="entry name" value="ATP7, ISOFORM B"/>
    <property type="match status" value="1"/>
</dbReference>
<keyword evidence="2" id="KW-1278">Translocase</keyword>
<dbReference type="GO" id="GO:0043682">
    <property type="term" value="F:P-type divalent copper transporter activity"/>
    <property type="evidence" value="ECO:0007669"/>
    <property type="project" value="TreeGrafter"/>
</dbReference>
<evidence type="ECO:0000256" key="1">
    <source>
        <dbReference type="ARBA" id="ARBA00022723"/>
    </source>
</evidence>
<protein>
    <submittedName>
        <fullName evidence="4">CtpV protein</fullName>
    </submittedName>
</protein>
<evidence type="ECO:0000313" key="4">
    <source>
        <dbReference type="EMBL" id="CAE7249974.1"/>
    </source>
</evidence>
<sequence length="112" mass="11821">MYLLTLDGQDPPRSIATELVALDDLLEVWPDEVVPADGELVDWSMDGSLTSAAFDESLLTGESRPVPKAAGDTLTGGSRLVTGRAVRLRAKRVGSGAALQQIVAPWSALSCQ</sequence>
<dbReference type="Pfam" id="PF00122">
    <property type="entry name" value="E1-E2_ATPase"/>
    <property type="match status" value="1"/>
</dbReference>
<dbReference type="GO" id="GO:0005507">
    <property type="term" value="F:copper ion binding"/>
    <property type="evidence" value="ECO:0007669"/>
    <property type="project" value="TreeGrafter"/>
</dbReference>
<proteinExistence type="predicted"/>
<feature type="domain" description="P-type ATPase A" evidence="3">
    <location>
        <begin position="13"/>
        <end position="104"/>
    </location>
</feature>
<dbReference type="GO" id="GO:0055070">
    <property type="term" value="P:copper ion homeostasis"/>
    <property type="evidence" value="ECO:0007669"/>
    <property type="project" value="TreeGrafter"/>
</dbReference>
<reference evidence="4" key="1">
    <citation type="submission" date="2021-02" db="EMBL/GenBank/DDBJ databases">
        <authorList>
            <person name="Dougan E. K."/>
            <person name="Rhodes N."/>
            <person name="Thang M."/>
            <person name="Chan C."/>
        </authorList>
    </citation>
    <scope>NUCLEOTIDE SEQUENCE</scope>
</reference>
<dbReference type="AlphaFoldDB" id="A0A812LUR7"/>
<dbReference type="InterPro" id="IPR008250">
    <property type="entry name" value="ATPase_P-typ_transduc_dom_A_sf"/>
</dbReference>
<gene>
    <name evidence="4" type="primary">ctpV</name>
    <name evidence="4" type="ORF">SNAT2548_LOCUS12237</name>
</gene>
<dbReference type="InterPro" id="IPR059000">
    <property type="entry name" value="ATPase_P-type_domA"/>
</dbReference>
<dbReference type="GO" id="GO:0016020">
    <property type="term" value="C:membrane"/>
    <property type="evidence" value="ECO:0007669"/>
    <property type="project" value="TreeGrafter"/>
</dbReference>
<dbReference type="SUPFAM" id="SSF81653">
    <property type="entry name" value="Calcium ATPase, transduction domain A"/>
    <property type="match status" value="1"/>
</dbReference>
<dbReference type="EMBL" id="CAJNDS010001158">
    <property type="protein sequence ID" value="CAE7249974.1"/>
    <property type="molecule type" value="Genomic_DNA"/>
</dbReference>